<organism evidence="6 7">
    <name type="scientific">Clostridium uliginosum</name>
    <dbReference type="NCBI Taxonomy" id="119641"/>
    <lineage>
        <taxon>Bacteria</taxon>
        <taxon>Bacillati</taxon>
        <taxon>Bacillota</taxon>
        <taxon>Clostridia</taxon>
        <taxon>Eubacteriales</taxon>
        <taxon>Clostridiaceae</taxon>
        <taxon>Clostridium</taxon>
    </lineage>
</organism>
<dbReference type="Gene3D" id="3.40.50.720">
    <property type="entry name" value="NAD(P)-binding Rossmann-like Domain"/>
    <property type="match status" value="1"/>
</dbReference>
<dbReference type="PANTHER" id="PTHR35330">
    <property type="entry name" value="SIROHEME BIOSYNTHESIS PROTEIN MET8"/>
    <property type="match status" value="1"/>
</dbReference>
<evidence type="ECO:0000256" key="2">
    <source>
        <dbReference type="ARBA" id="ARBA00012400"/>
    </source>
</evidence>
<reference evidence="6 7" key="1">
    <citation type="submission" date="2016-10" db="EMBL/GenBank/DDBJ databases">
        <authorList>
            <person name="de Groot N.N."/>
        </authorList>
    </citation>
    <scope>NUCLEOTIDE SEQUENCE [LARGE SCALE GENOMIC DNA]</scope>
    <source>
        <strain evidence="6 7">DSM 12992</strain>
    </source>
</reference>
<dbReference type="SUPFAM" id="SSF51735">
    <property type="entry name" value="NAD(P)-binding Rossmann-fold domains"/>
    <property type="match status" value="1"/>
</dbReference>
<dbReference type="InterPro" id="IPR028161">
    <property type="entry name" value="Met8-like"/>
</dbReference>
<dbReference type="InterPro" id="IPR036291">
    <property type="entry name" value="NAD(P)-bd_dom_sf"/>
</dbReference>
<dbReference type="OrthoDB" id="1715866at2"/>
<evidence type="ECO:0000256" key="4">
    <source>
        <dbReference type="ARBA" id="ARBA00023027"/>
    </source>
</evidence>
<keyword evidence="4" id="KW-0520">NAD</keyword>
<evidence type="ECO:0000256" key="3">
    <source>
        <dbReference type="ARBA" id="ARBA00023002"/>
    </source>
</evidence>
<dbReference type="NCBIfam" id="NF004045">
    <property type="entry name" value="PRK05562.1"/>
    <property type="match status" value="1"/>
</dbReference>
<keyword evidence="3" id="KW-0560">Oxidoreductase</keyword>
<protein>
    <recommendedName>
        <fullName evidence="2">precorrin-2 dehydrogenase</fullName>
        <ecNumber evidence="2">1.3.1.76</ecNumber>
    </recommendedName>
</protein>
<gene>
    <name evidence="6" type="ORF">SAMN05421842_10931</name>
</gene>
<dbReference type="UniPathway" id="UPA00262">
    <property type="reaction ID" value="UER00222"/>
</dbReference>
<accession>A0A1I1LT89</accession>
<dbReference type="RefSeq" id="WP_090090538.1">
    <property type="nucleotide sequence ID" value="NZ_FOMG01000009.1"/>
</dbReference>
<evidence type="ECO:0000313" key="7">
    <source>
        <dbReference type="Proteomes" id="UP000199263"/>
    </source>
</evidence>
<dbReference type="GO" id="GO:0004325">
    <property type="term" value="F:ferrochelatase activity"/>
    <property type="evidence" value="ECO:0007669"/>
    <property type="project" value="InterPro"/>
</dbReference>
<keyword evidence="5" id="KW-0627">Porphyrin biosynthesis</keyword>
<evidence type="ECO:0000313" key="6">
    <source>
        <dbReference type="EMBL" id="SFC76477.1"/>
    </source>
</evidence>
<comment type="pathway">
    <text evidence="1">Porphyrin-containing compound metabolism; siroheme biosynthesis; sirohydrochlorin from precorrin-2: step 1/1.</text>
</comment>
<dbReference type="PANTHER" id="PTHR35330:SF1">
    <property type="entry name" value="SIROHEME BIOSYNTHESIS PROTEIN MET8"/>
    <property type="match status" value="1"/>
</dbReference>
<dbReference type="STRING" id="119641.SAMN05421842_10931"/>
<dbReference type="EMBL" id="FOMG01000009">
    <property type="protein sequence ID" value="SFC76477.1"/>
    <property type="molecule type" value="Genomic_DNA"/>
</dbReference>
<dbReference type="Pfam" id="PF13241">
    <property type="entry name" value="NAD_binding_7"/>
    <property type="match status" value="1"/>
</dbReference>
<proteinExistence type="predicted"/>
<dbReference type="Proteomes" id="UP000199263">
    <property type="component" value="Unassembled WGS sequence"/>
</dbReference>
<name>A0A1I1LT89_9CLOT</name>
<evidence type="ECO:0000256" key="1">
    <source>
        <dbReference type="ARBA" id="ARBA00005010"/>
    </source>
</evidence>
<sequence>MSEDNREDFHDEEVEYSFISLLSSKIKVGVIGGGRAGLLKIRHFIKTGCCVEVLSKEFNQDVIDLSKNSNDKLKLVKKNFSYDFLKDKHIVLITIDDKSIIDKITNYCEENCKIYIDSSHFINGMGVVPIQRSLKNITFALNTKGGNPKGAVLLSNKVSELLMEYDDFIGFTTRLRNRAKLLLNDKKDIINFIGTEDFKYFYDKGKSDLVLRMYFLQETVEYLIKSR</sequence>
<dbReference type="GO" id="GO:0043115">
    <property type="term" value="F:precorrin-2 dehydrogenase activity"/>
    <property type="evidence" value="ECO:0007669"/>
    <property type="project" value="UniProtKB-EC"/>
</dbReference>
<dbReference type="EC" id="1.3.1.76" evidence="2"/>
<dbReference type="GO" id="GO:0019354">
    <property type="term" value="P:siroheme biosynthetic process"/>
    <property type="evidence" value="ECO:0007669"/>
    <property type="project" value="UniProtKB-UniPathway"/>
</dbReference>
<dbReference type="AlphaFoldDB" id="A0A1I1LT89"/>
<keyword evidence="7" id="KW-1185">Reference proteome</keyword>
<evidence type="ECO:0000256" key="5">
    <source>
        <dbReference type="ARBA" id="ARBA00023244"/>
    </source>
</evidence>